<evidence type="ECO:0000259" key="14">
    <source>
        <dbReference type="PROSITE" id="PS51686"/>
    </source>
</evidence>
<dbReference type="OrthoDB" id="9810297at2"/>
<dbReference type="InterPro" id="IPR049560">
    <property type="entry name" value="MeTrfase_RsmB-F_NOP2_cat"/>
</dbReference>
<evidence type="ECO:0000256" key="1">
    <source>
        <dbReference type="ARBA" id="ARBA00002724"/>
    </source>
</evidence>
<keyword evidence="7 13" id="KW-0808">Transferase</keyword>
<dbReference type="PROSITE" id="PS51686">
    <property type="entry name" value="SAM_MT_RSMB_NOP"/>
    <property type="match status" value="1"/>
</dbReference>
<dbReference type="Pfam" id="PF01029">
    <property type="entry name" value="NusB"/>
    <property type="match status" value="1"/>
</dbReference>
<feature type="domain" description="SAM-dependent MTase RsmB/NOP-type" evidence="14">
    <location>
        <begin position="171"/>
        <end position="445"/>
    </location>
</feature>
<evidence type="ECO:0000256" key="3">
    <source>
        <dbReference type="ARBA" id="ARBA00012140"/>
    </source>
</evidence>
<gene>
    <name evidence="15" type="ORF">SAMN02746064_00060</name>
</gene>
<proteinExistence type="inferred from homology"/>
<dbReference type="InterPro" id="IPR023267">
    <property type="entry name" value="RCMT"/>
</dbReference>
<dbReference type="NCBIfam" id="TIGR00446">
    <property type="entry name" value="nop2p"/>
    <property type="match status" value="1"/>
</dbReference>
<dbReference type="EMBL" id="FQTU01000001">
    <property type="protein sequence ID" value="SHE27299.1"/>
    <property type="molecule type" value="Genomic_DNA"/>
</dbReference>
<sequence>MNNNDKIKNPREVAINVLHEVEYKDAYTNLALKKWLSKAALSNNDVALATSLVYGTEKNKLHIDSIISSLSKTPLKKISPWILIVLRVGIYQMYFLDKVPTFAAVNEGVKLGKRYESAKAGGFVNGVLRSAERNMESIKAKENPDYVKLSVPNWLLKLMTKYYGYDFAMDFFKASLGVSPLTIRVNTLKVDADELIGILKNEGVAAEKSNFSPECLVTKGLTNIGGLKSHDQGLYFVQDEGAMLSVEALEVKLGNSVLDMCAAPGGKTTHIAQKLENAGSVTARDIHSHKMLLIEKNIHRLGLDNVKSEIKDGLNLDESDLGKYDRVLLDAPCSGLGIIRRKPDIKYKLSPQKIHEIVQIQKRLILNAFDSLSPGGYLVYTTCTVNPRENEEVVDYLLKNRERAFVDDKLPEDIFRDIIDEAGYVKLYPNVHGTDGFFIVRIGIEN</sequence>
<feature type="binding site" evidence="13">
    <location>
        <position position="330"/>
    </location>
    <ligand>
        <name>S-adenosyl-L-methionine</name>
        <dbReference type="ChEBI" id="CHEBI:59789"/>
    </ligand>
</feature>
<dbReference type="Pfam" id="PF22458">
    <property type="entry name" value="RsmF-B_ferredox"/>
    <property type="match status" value="1"/>
</dbReference>
<evidence type="ECO:0000256" key="13">
    <source>
        <dbReference type="PROSITE-ProRule" id="PRU01023"/>
    </source>
</evidence>
<evidence type="ECO:0000256" key="12">
    <source>
        <dbReference type="ARBA" id="ARBA00047283"/>
    </source>
</evidence>
<dbReference type="Proteomes" id="UP000184251">
    <property type="component" value="Unassembled WGS sequence"/>
</dbReference>
<dbReference type="Gene3D" id="1.10.940.10">
    <property type="entry name" value="NusB-like"/>
    <property type="match status" value="1"/>
</dbReference>
<evidence type="ECO:0000256" key="6">
    <source>
        <dbReference type="ARBA" id="ARBA00022603"/>
    </source>
</evidence>
<dbReference type="PRINTS" id="PR02008">
    <property type="entry name" value="RCMTFAMILY"/>
</dbReference>
<dbReference type="InterPro" id="IPR054728">
    <property type="entry name" value="RsmB-like_ferredoxin"/>
</dbReference>
<dbReference type="GO" id="GO:0005737">
    <property type="term" value="C:cytoplasm"/>
    <property type="evidence" value="ECO:0007669"/>
    <property type="project" value="UniProtKB-SubCell"/>
</dbReference>
<reference evidence="15 16" key="1">
    <citation type="submission" date="2016-11" db="EMBL/GenBank/DDBJ databases">
        <authorList>
            <person name="Jaros S."/>
            <person name="Januszkiewicz K."/>
            <person name="Wedrychowicz H."/>
        </authorList>
    </citation>
    <scope>NUCLEOTIDE SEQUENCE [LARGE SCALE GENOMIC DNA]</scope>
    <source>
        <strain evidence="15 16">DSM 14828</strain>
    </source>
</reference>
<dbReference type="InterPro" id="IPR004573">
    <property type="entry name" value="rRNA_ssu_MeTfrase_B"/>
</dbReference>
<dbReference type="GO" id="GO:0006355">
    <property type="term" value="P:regulation of DNA-templated transcription"/>
    <property type="evidence" value="ECO:0007669"/>
    <property type="project" value="InterPro"/>
</dbReference>
<name>A0A1M4S536_9FIRM</name>
<keyword evidence="5" id="KW-0698">rRNA processing</keyword>
<evidence type="ECO:0000256" key="7">
    <source>
        <dbReference type="ARBA" id="ARBA00022679"/>
    </source>
</evidence>
<comment type="subcellular location">
    <subcellularLocation>
        <location evidence="2">Cytoplasm</location>
    </subcellularLocation>
</comment>
<dbReference type="PANTHER" id="PTHR22807">
    <property type="entry name" value="NOP2 YEAST -RELATED NOL1/NOP2/FMU SUN DOMAIN-CONTAINING"/>
    <property type="match status" value="1"/>
</dbReference>
<evidence type="ECO:0000256" key="5">
    <source>
        <dbReference type="ARBA" id="ARBA00022552"/>
    </source>
</evidence>
<feature type="active site" description="Nucleophile" evidence="13">
    <location>
        <position position="383"/>
    </location>
</feature>
<feature type="binding site" evidence="13">
    <location>
        <position position="312"/>
    </location>
    <ligand>
        <name>S-adenosyl-L-methionine</name>
        <dbReference type="ChEBI" id="CHEBI:59789"/>
    </ligand>
</feature>
<dbReference type="InterPro" id="IPR001678">
    <property type="entry name" value="MeTrfase_RsmB-F_NOP2_dom"/>
</dbReference>
<protein>
    <recommendedName>
        <fullName evidence="3">16S rRNA (cytosine(967)-C(5))-methyltransferase</fullName>
        <ecNumber evidence="3">2.1.1.176</ecNumber>
    </recommendedName>
    <alternativeName>
        <fullName evidence="10">16S rRNA m5C967 methyltransferase</fullName>
    </alternativeName>
    <alternativeName>
        <fullName evidence="11">rRNA (cytosine-C(5)-)-methyltransferase RsmB</fullName>
    </alternativeName>
</protein>
<evidence type="ECO:0000313" key="16">
    <source>
        <dbReference type="Proteomes" id="UP000184251"/>
    </source>
</evidence>
<evidence type="ECO:0000256" key="9">
    <source>
        <dbReference type="ARBA" id="ARBA00022884"/>
    </source>
</evidence>
<dbReference type="GO" id="GO:0003723">
    <property type="term" value="F:RNA binding"/>
    <property type="evidence" value="ECO:0007669"/>
    <property type="project" value="UniProtKB-UniRule"/>
</dbReference>
<evidence type="ECO:0000256" key="2">
    <source>
        <dbReference type="ARBA" id="ARBA00004496"/>
    </source>
</evidence>
<dbReference type="CDD" id="cd02440">
    <property type="entry name" value="AdoMet_MTases"/>
    <property type="match status" value="1"/>
</dbReference>
<keyword evidence="9 13" id="KW-0694">RNA-binding</keyword>
<dbReference type="RefSeq" id="WP_073269070.1">
    <property type="nucleotide sequence ID" value="NZ_FQTU01000001.1"/>
</dbReference>
<evidence type="ECO:0000256" key="8">
    <source>
        <dbReference type="ARBA" id="ARBA00022691"/>
    </source>
</evidence>
<dbReference type="NCBIfam" id="TIGR00563">
    <property type="entry name" value="rsmB"/>
    <property type="match status" value="1"/>
</dbReference>
<dbReference type="EC" id="2.1.1.176" evidence="3"/>
<dbReference type="AlphaFoldDB" id="A0A1M4S536"/>
<organism evidence="15 16">
    <name type="scientific">Alkalibacter saccharofermentans DSM 14828</name>
    <dbReference type="NCBI Taxonomy" id="1120975"/>
    <lineage>
        <taxon>Bacteria</taxon>
        <taxon>Bacillati</taxon>
        <taxon>Bacillota</taxon>
        <taxon>Clostridia</taxon>
        <taxon>Eubacteriales</taxon>
        <taxon>Eubacteriaceae</taxon>
        <taxon>Alkalibacter</taxon>
    </lineage>
</organism>
<dbReference type="InterPro" id="IPR006027">
    <property type="entry name" value="NusB_RsmB_TIM44"/>
</dbReference>
<evidence type="ECO:0000256" key="10">
    <source>
        <dbReference type="ARBA" id="ARBA00030399"/>
    </source>
</evidence>
<dbReference type="InterPro" id="IPR035926">
    <property type="entry name" value="NusB-like_sf"/>
</dbReference>
<feature type="binding site" evidence="13">
    <location>
        <begin position="261"/>
        <end position="267"/>
    </location>
    <ligand>
        <name>S-adenosyl-L-methionine</name>
        <dbReference type="ChEBI" id="CHEBI:59789"/>
    </ligand>
</feature>
<comment type="function">
    <text evidence="1">Specifically methylates the cytosine at position 967 (m5C967) of 16S rRNA.</text>
</comment>
<dbReference type="FunFam" id="3.40.50.150:FF:000022">
    <property type="entry name" value="Ribosomal RNA small subunit methyltransferase B"/>
    <property type="match status" value="1"/>
</dbReference>
<dbReference type="SUPFAM" id="SSF48013">
    <property type="entry name" value="NusB-like"/>
    <property type="match status" value="1"/>
</dbReference>
<keyword evidence="8 13" id="KW-0949">S-adenosyl-L-methionine</keyword>
<feature type="binding site" evidence="13">
    <location>
        <position position="285"/>
    </location>
    <ligand>
        <name>S-adenosyl-L-methionine</name>
        <dbReference type="ChEBI" id="CHEBI:59789"/>
    </ligand>
</feature>
<dbReference type="Pfam" id="PF01189">
    <property type="entry name" value="Methyltr_RsmB-F"/>
    <property type="match status" value="1"/>
</dbReference>
<keyword evidence="4" id="KW-0963">Cytoplasm</keyword>
<comment type="catalytic activity">
    <reaction evidence="12">
        <text>cytidine(967) in 16S rRNA + S-adenosyl-L-methionine = 5-methylcytidine(967) in 16S rRNA + S-adenosyl-L-homocysteine + H(+)</text>
        <dbReference type="Rhea" id="RHEA:42748"/>
        <dbReference type="Rhea" id="RHEA-COMP:10219"/>
        <dbReference type="Rhea" id="RHEA-COMP:10220"/>
        <dbReference type="ChEBI" id="CHEBI:15378"/>
        <dbReference type="ChEBI" id="CHEBI:57856"/>
        <dbReference type="ChEBI" id="CHEBI:59789"/>
        <dbReference type="ChEBI" id="CHEBI:74483"/>
        <dbReference type="ChEBI" id="CHEBI:82748"/>
        <dbReference type="EC" id="2.1.1.176"/>
    </reaction>
</comment>
<dbReference type="SUPFAM" id="SSF53335">
    <property type="entry name" value="S-adenosyl-L-methionine-dependent methyltransferases"/>
    <property type="match status" value="1"/>
</dbReference>
<comment type="similarity">
    <text evidence="13">Belongs to the class I-like SAM-binding methyltransferase superfamily. RsmB/NOP family.</text>
</comment>
<accession>A0A1M4S536</accession>
<keyword evidence="6 13" id="KW-0489">Methyltransferase</keyword>
<evidence type="ECO:0000256" key="4">
    <source>
        <dbReference type="ARBA" id="ARBA00022490"/>
    </source>
</evidence>
<dbReference type="GO" id="GO:0008649">
    <property type="term" value="F:rRNA methyltransferase activity"/>
    <property type="evidence" value="ECO:0007669"/>
    <property type="project" value="InterPro"/>
</dbReference>
<dbReference type="STRING" id="1120975.SAMN02746064_00060"/>
<evidence type="ECO:0000256" key="11">
    <source>
        <dbReference type="ARBA" id="ARBA00031088"/>
    </source>
</evidence>
<dbReference type="NCBIfam" id="NF011494">
    <property type="entry name" value="PRK14902.1"/>
    <property type="match status" value="1"/>
</dbReference>
<evidence type="ECO:0000313" key="15">
    <source>
        <dbReference type="EMBL" id="SHE27299.1"/>
    </source>
</evidence>
<dbReference type="PANTHER" id="PTHR22807:SF53">
    <property type="entry name" value="RIBOSOMAL RNA SMALL SUBUNIT METHYLTRANSFERASE B-RELATED"/>
    <property type="match status" value="1"/>
</dbReference>
<dbReference type="InterPro" id="IPR011023">
    <property type="entry name" value="Nop2p"/>
</dbReference>
<keyword evidence="16" id="KW-1185">Reference proteome</keyword>
<dbReference type="Gene3D" id="3.40.50.150">
    <property type="entry name" value="Vaccinia Virus protein VP39"/>
    <property type="match status" value="1"/>
</dbReference>
<dbReference type="InterPro" id="IPR029063">
    <property type="entry name" value="SAM-dependent_MTases_sf"/>
</dbReference>